<gene>
    <name evidence="4" type="ORF">MVES_002159</name>
</gene>
<keyword evidence="2" id="KW-0677">Repeat</keyword>
<dbReference type="AlphaFoldDB" id="A0A2N1JCA8"/>
<dbReference type="PROSITE" id="PS50082">
    <property type="entry name" value="WD_REPEATS_2"/>
    <property type="match status" value="1"/>
</dbReference>
<dbReference type="GO" id="GO:0031080">
    <property type="term" value="C:nuclear pore outer ring"/>
    <property type="evidence" value="ECO:0007669"/>
    <property type="project" value="InterPro"/>
</dbReference>
<evidence type="ECO:0000256" key="1">
    <source>
        <dbReference type="ARBA" id="ARBA00022574"/>
    </source>
</evidence>
<dbReference type="PANTHER" id="PTHR22806:SF0">
    <property type="entry name" value="NUCLEOPORIN NUP37"/>
    <property type="match status" value="1"/>
</dbReference>
<keyword evidence="1 3" id="KW-0853">WD repeat</keyword>
<dbReference type="STRING" id="2020962.A0A2N1JCA8"/>
<evidence type="ECO:0000313" key="5">
    <source>
        <dbReference type="Proteomes" id="UP000232875"/>
    </source>
</evidence>
<dbReference type="Proteomes" id="UP000232875">
    <property type="component" value="Unassembled WGS sequence"/>
</dbReference>
<accession>A0A2N1JCA8</accession>
<dbReference type="InterPro" id="IPR036322">
    <property type="entry name" value="WD40_repeat_dom_sf"/>
</dbReference>
<dbReference type="OrthoDB" id="340259at2759"/>
<proteinExistence type="predicted"/>
<dbReference type="Gene3D" id="2.130.10.10">
    <property type="entry name" value="YVTN repeat-like/Quinoprotein amine dehydrogenase"/>
    <property type="match status" value="1"/>
</dbReference>
<name>A0A2N1JCA8_9BASI</name>
<evidence type="ECO:0000313" key="4">
    <source>
        <dbReference type="EMBL" id="PKI84173.1"/>
    </source>
</evidence>
<evidence type="ECO:0000256" key="2">
    <source>
        <dbReference type="ARBA" id="ARBA00022737"/>
    </source>
</evidence>
<dbReference type="EMBL" id="KZ454990">
    <property type="protein sequence ID" value="PKI84173.1"/>
    <property type="molecule type" value="Genomic_DNA"/>
</dbReference>
<dbReference type="InterPro" id="IPR001680">
    <property type="entry name" value="WD40_rpt"/>
</dbReference>
<sequence length="333" mass="35203">MSVPLPARNGPWQPVLALPGAVHIVQCCTAPLAKNLVAIATDQSVLLVATADKQLRLLRHDAVHGTEMSVLAQSQTPIHDLDWCATPGYEQYVAAAGDDGSLQIWDLEPEHGVPECHTMRLGASILSVSFHAKVPKLLLAVDASGVGRLIDWLASISPECDDVQTAVTFSDPSALAANVTQGICAMGGAAWQPHDPDVVGALLGTRWCVWNLASHTTNPTRPSAHGAFQSGPMPSGGGIRFCPTNARLFALHIPAAVQIFDASFPTSPRAIDVHDQAPFRGSRSVDLHADSTSARSVRQACTVGDVDWAPFRVGGYDVLFVAVGRQVLVVPAS</sequence>
<feature type="repeat" description="WD" evidence="3">
    <location>
        <begin position="91"/>
        <end position="108"/>
    </location>
</feature>
<dbReference type="SUPFAM" id="SSF50978">
    <property type="entry name" value="WD40 repeat-like"/>
    <property type="match status" value="1"/>
</dbReference>
<organism evidence="4 5">
    <name type="scientific">Malassezia vespertilionis</name>
    <dbReference type="NCBI Taxonomy" id="2020962"/>
    <lineage>
        <taxon>Eukaryota</taxon>
        <taxon>Fungi</taxon>
        <taxon>Dikarya</taxon>
        <taxon>Basidiomycota</taxon>
        <taxon>Ustilaginomycotina</taxon>
        <taxon>Malasseziomycetes</taxon>
        <taxon>Malasseziales</taxon>
        <taxon>Malasseziaceae</taxon>
        <taxon>Malassezia</taxon>
    </lineage>
</organism>
<dbReference type="PROSITE" id="PS00678">
    <property type="entry name" value="WD_REPEATS_1"/>
    <property type="match status" value="1"/>
</dbReference>
<dbReference type="InterPro" id="IPR015943">
    <property type="entry name" value="WD40/YVTN_repeat-like_dom_sf"/>
</dbReference>
<evidence type="ECO:0000256" key="3">
    <source>
        <dbReference type="PROSITE-ProRule" id="PRU00221"/>
    </source>
</evidence>
<dbReference type="InterPro" id="IPR037626">
    <property type="entry name" value="NUP37"/>
</dbReference>
<keyword evidence="5" id="KW-1185">Reference proteome</keyword>
<dbReference type="PANTHER" id="PTHR22806">
    <property type="entry name" value="NUCLEOPORIN NUP37 P37 -RELATED"/>
    <property type="match status" value="1"/>
</dbReference>
<protein>
    <submittedName>
        <fullName evidence="4">Uncharacterized protein</fullName>
    </submittedName>
</protein>
<reference evidence="4 5" key="1">
    <citation type="submission" date="2017-10" db="EMBL/GenBank/DDBJ databases">
        <title>A novel species of cold-tolerant Malassezia isolated from bats.</title>
        <authorList>
            <person name="Lorch J.M."/>
            <person name="Palmer J.M."/>
            <person name="Vanderwolf K.J."/>
            <person name="Schmidt K.Z."/>
            <person name="Verant M.L."/>
            <person name="Weller T.J."/>
            <person name="Blehert D.S."/>
        </authorList>
    </citation>
    <scope>NUCLEOTIDE SEQUENCE [LARGE SCALE GENOMIC DNA]</scope>
    <source>
        <strain evidence="4 5">NWHC:44797-103</strain>
    </source>
</reference>
<dbReference type="InterPro" id="IPR019775">
    <property type="entry name" value="WD40_repeat_CS"/>
</dbReference>
<dbReference type="SMART" id="SM00320">
    <property type="entry name" value="WD40"/>
    <property type="match status" value="2"/>
</dbReference>